<dbReference type="EMBL" id="CAXLJM020000057">
    <property type="protein sequence ID" value="CAL8118671.1"/>
    <property type="molecule type" value="Genomic_DNA"/>
</dbReference>
<evidence type="ECO:0000313" key="2">
    <source>
        <dbReference type="Proteomes" id="UP001642540"/>
    </source>
</evidence>
<organism evidence="1 2">
    <name type="scientific">Orchesella dallaii</name>
    <dbReference type="NCBI Taxonomy" id="48710"/>
    <lineage>
        <taxon>Eukaryota</taxon>
        <taxon>Metazoa</taxon>
        <taxon>Ecdysozoa</taxon>
        <taxon>Arthropoda</taxon>
        <taxon>Hexapoda</taxon>
        <taxon>Collembola</taxon>
        <taxon>Entomobryomorpha</taxon>
        <taxon>Entomobryoidea</taxon>
        <taxon>Orchesellidae</taxon>
        <taxon>Orchesellinae</taxon>
        <taxon>Orchesella</taxon>
    </lineage>
</organism>
<keyword evidence="2" id="KW-1185">Reference proteome</keyword>
<accession>A0ABP1R390</accession>
<sequence length="136" mass="14972">MHITFPIKFLIPRTMGVVNILAKFSILPETQDGSFIVEKGSVRILGTDDATAAILQTQFPELQSFPSASTSTNSSPILRTSQEGLQMSLEDALATATSYLNILDQQDYTIVSGFKDNLLDASDGSKYTMYIWTLQK</sequence>
<gene>
    <name evidence="1" type="ORF">ODALV1_LOCUS18239</name>
</gene>
<name>A0ABP1R390_9HEXA</name>
<proteinExistence type="predicted"/>
<evidence type="ECO:0000313" key="1">
    <source>
        <dbReference type="EMBL" id="CAL8118671.1"/>
    </source>
</evidence>
<reference evidence="1 2" key="1">
    <citation type="submission" date="2024-08" db="EMBL/GenBank/DDBJ databases">
        <authorList>
            <person name="Cucini C."/>
            <person name="Frati F."/>
        </authorList>
    </citation>
    <scope>NUCLEOTIDE SEQUENCE [LARGE SCALE GENOMIC DNA]</scope>
</reference>
<dbReference type="Proteomes" id="UP001642540">
    <property type="component" value="Unassembled WGS sequence"/>
</dbReference>
<comment type="caution">
    <text evidence="1">The sequence shown here is derived from an EMBL/GenBank/DDBJ whole genome shotgun (WGS) entry which is preliminary data.</text>
</comment>
<protein>
    <submittedName>
        <fullName evidence="1">Uncharacterized protein</fullName>
    </submittedName>
</protein>